<comment type="caution">
    <text evidence="1">The sequence shown here is derived from an EMBL/GenBank/DDBJ whole genome shotgun (WGS) entry which is preliminary data.</text>
</comment>
<organism evidence="1 2">
    <name type="scientific">Arthrospiribacter ruber</name>
    <dbReference type="NCBI Taxonomy" id="2487934"/>
    <lineage>
        <taxon>Bacteria</taxon>
        <taxon>Pseudomonadati</taxon>
        <taxon>Bacteroidota</taxon>
        <taxon>Cytophagia</taxon>
        <taxon>Cytophagales</taxon>
        <taxon>Cyclobacteriaceae</taxon>
        <taxon>Arthrospiribacter</taxon>
    </lineage>
</organism>
<keyword evidence="2" id="KW-1185">Reference proteome</keyword>
<reference evidence="1 2" key="1">
    <citation type="journal article" date="2020" name="Syst. Appl. Microbiol.">
        <title>Arthrospiribacter ruber gen. nov., sp. nov., a novel bacterium isolated from Arthrospira cultures.</title>
        <authorList>
            <person name="Waleron M."/>
            <person name="Misztak A."/>
            <person name="Waleron M.M."/>
            <person name="Furmaniak M."/>
            <person name="Mrozik A."/>
            <person name="Waleron K."/>
        </authorList>
    </citation>
    <scope>NUCLEOTIDE SEQUENCE [LARGE SCALE GENOMIC DNA]</scope>
    <source>
        <strain evidence="1 2">DPMB0001</strain>
    </source>
</reference>
<accession>A0A951IVV9</accession>
<dbReference type="EMBL" id="RPHB01000002">
    <property type="protein sequence ID" value="MBW3466879.1"/>
    <property type="molecule type" value="Genomic_DNA"/>
</dbReference>
<protein>
    <submittedName>
        <fullName evidence="1">Uncharacterized protein</fullName>
    </submittedName>
</protein>
<dbReference type="Proteomes" id="UP000727490">
    <property type="component" value="Unassembled WGS sequence"/>
</dbReference>
<dbReference type="AlphaFoldDB" id="A0A951IVV9"/>
<evidence type="ECO:0000313" key="2">
    <source>
        <dbReference type="Proteomes" id="UP000727490"/>
    </source>
</evidence>
<proteinExistence type="predicted"/>
<dbReference type="RefSeq" id="WP_219287095.1">
    <property type="nucleotide sequence ID" value="NZ_RPHB01000002.1"/>
</dbReference>
<gene>
    <name evidence="1" type="ORF">EGN73_03515</name>
</gene>
<evidence type="ECO:0000313" key="1">
    <source>
        <dbReference type="EMBL" id="MBW3466879.1"/>
    </source>
</evidence>
<sequence length="230" mass="26967">MISEKTVELNLTTELVNYLFVMTGVRPYILAPSQAQEGTLGFDTAIGFPGTGRPYLIQYKRAEFRVRRNEYLYHLNHTARQDQHLRLYILERLGWDVFYALPLFHTPTQVINNRRRLLPMTLYLRPSWMIPVGGIAAMVGHHEVRHNLTTGVTTIHSEEGREIESKFDFFDFARVLNNDEEFSNEKLNSFFKDFNNVFANEQTFEYEQIKIEPQDKEDNYAFKGLSSIIF</sequence>
<name>A0A951IVV9_9BACT</name>